<accession>E0UQM2</accession>
<dbReference type="CDD" id="cd11614">
    <property type="entry name" value="SAF_CpaB_FlgA_like"/>
    <property type="match status" value="1"/>
</dbReference>
<dbReference type="KEGG" id="sua:Saut_1850"/>
<organism evidence="3 4">
    <name type="scientific">Sulfurimonas autotrophica (strain ATCC BAA-671 / DSM 16294 / JCM 11897 / OK10)</name>
    <dbReference type="NCBI Taxonomy" id="563040"/>
    <lineage>
        <taxon>Bacteria</taxon>
        <taxon>Pseudomonadati</taxon>
        <taxon>Campylobacterota</taxon>
        <taxon>Epsilonproteobacteria</taxon>
        <taxon>Campylobacterales</taxon>
        <taxon>Sulfurimonadaceae</taxon>
        <taxon>Sulfurimonas</taxon>
    </lineage>
</organism>
<protein>
    <submittedName>
        <fullName evidence="3">SAF domain protein</fullName>
    </submittedName>
</protein>
<reference evidence="4" key="1">
    <citation type="journal article" date="2010" name="Stand. Genomic Sci.">
        <title>Complete genome sequence of Sulfurimonas autotrophica type strain (OK10).</title>
        <authorList>
            <person name="Sikorski J."/>
            <person name="Munk C."/>
            <person name="Lapidus A."/>
            <person name="Djao O."/>
            <person name="Lucas S."/>
            <person name="Glavina Del Rio T."/>
            <person name="Nolan M."/>
            <person name="Tice H."/>
            <person name="Han C."/>
            <person name="Cheng J."/>
            <person name="Tapia R."/>
            <person name="Goodwin L."/>
            <person name="Pitluck S."/>
            <person name="Liolios K."/>
            <person name="Ivanova N."/>
            <person name="Mavromatis K."/>
            <person name="Mikhailova N."/>
            <person name="Pati A."/>
            <person name="Sims D."/>
            <person name="Meincke L."/>
            <person name="Brettin T."/>
            <person name="Detter J."/>
            <person name="Chen A."/>
            <person name="Palaniappan K."/>
            <person name="Land M."/>
            <person name="Hauser L."/>
            <person name="Chang Y."/>
            <person name="Jeffries C."/>
            <person name="Rohde M."/>
            <person name="Lang E."/>
            <person name="Spring S."/>
            <person name="Goker M."/>
            <person name="Woyke T."/>
            <person name="Bristow J."/>
            <person name="Eisen J."/>
            <person name="Markowitz V."/>
            <person name="Hugenholtz P."/>
            <person name="Kyrpides N."/>
            <person name="Klenk H."/>
        </authorList>
    </citation>
    <scope>NUCLEOTIDE SEQUENCE [LARGE SCALE GENOMIC DNA]</scope>
    <source>
        <strain evidence="4">ATCC BAA-671 / DSM 16294 / JCM 11897 / OK10</strain>
    </source>
</reference>
<keyword evidence="1" id="KW-1133">Transmembrane helix</keyword>
<gene>
    <name evidence="3" type="ordered locus">Saut_1850</name>
</gene>
<evidence type="ECO:0000256" key="1">
    <source>
        <dbReference type="SAM" id="Phobius"/>
    </source>
</evidence>
<proteinExistence type="predicted"/>
<keyword evidence="1" id="KW-0472">Membrane</keyword>
<keyword evidence="1" id="KW-0812">Transmembrane</keyword>
<dbReference type="SMART" id="SM00858">
    <property type="entry name" value="SAF"/>
    <property type="match status" value="1"/>
</dbReference>
<dbReference type="STRING" id="563040.Saut_1850"/>
<sequence>MKNRNTRIIMGIMAGLVLFSSSVALLLYLKQSKHKETAQNNIEVFVAAKNLKKGDLLDAGSIKKAKLPKSYISFTPLTDSEIISHYARVNIYKDEPIRLEKISALKPVEKIKQTVKKSETKVQTTLNKVQQVTEDTLSVSLSVFKNKNTLLRGGDYVDIASVIPSSTKTDNFNTRYIALHVKINNFVSNGKTLSTPISYNAKKQIIRADTIVFLMSPKDIKNFLAVYYKTQALNANRVYNTNNYGGQLWMIKTPKVIDENLQAQKKRLMVDRKVYRKRAKKQHQKVKISYEK</sequence>
<dbReference type="EMBL" id="CP002205">
    <property type="protein sequence ID" value="ADN09894.1"/>
    <property type="molecule type" value="Genomic_DNA"/>
</dbReference>
<keyword evidence="4" id="KW-1185">Reference proteome</keyword>
<dbReference type="Proteomes" id="UP000007803">
    <property type="component" value="Chromosome"/>
</dbReference>
<dbReference type="HOGENOM" id="CLU_952925_0_0_7"/>
<name>E0UQM2_SULAO</name>
<evidence type="ECO:0000313" key="3">
    <source>
        <dbReference type="EMBL" id="ADN09894.1"/>
    </source>
</evidence>
<dbReference type="InterPro" id="IPR013974">
    <property type="entry name" value="SAF"/>
</dbReference>
<evidence type="ECO:0000313" key="4">
    <source>
        <dbReference type="Proteomes" id="UP000007803"/>
    </source>
</evidence>
<evidence type="ECO:0000259" key="2">
    <source>
        <dbReference type="SMART" id="SM00858"/>
    </source>
</evidence>
<dbReference type="AlphaFoldDB" id="E0UQM2"/>
<feature type="transmembrane region" description="Helical" evidence="1">
    <location>
        <begin position="6"/>
        <end position="29"/>
    </location>
</feature>
<dbReference type="OrthoDB" id="5349319at2"/>
<feature type="domain" description="SAF" evidence="2">
    <location>
        <begin position="42"/>
        <end position="103"/>
    </location>
</feature>
<dbReference type="Pfam" id="PF08666">
    <property type="entry name" value="SAF"/>
    <property type="match status" value="1"/>
</dbReference>
<dbReference type="RefSeq" id="WP_013327647.1">
    <property type="nucleotide sequence ID" value="NC_014506.1"/>
</dbReference>